<dbReference type="PANTHER" id="PTHR11993">
    <property type="entry name" value="NADH-UBIQUINONE OXIDOREDUCTASE 49 KDA SUBUNIT"/>
    <property type="match status" value="1"/>
</dbReference>
<protein>
    <recommendedName>
        <fullName evidence="8">NADH-quinone oxidoreductase subunit D</fullName>
        <ecNumber evidence="8">7.1.1.-</ecNumber>
    </recommendedName>
    <alternativeName>
        <fullName evidence="8">NADH dehydrogenase I subunit D</fullName>
    </alternativeName>
    <alternativeName>
        <fullName evidence="8">NDH-1 subunit D</fullName>
    </alternativeName>
</protein>
<proteinExistence type="inferred from homology"/>
<comment type="similarity">
    <text evidence="2 8 9">Belongs to the complex I 49 kDa subunit family.</text>
</comment>
<dbReference type="FunFam" id="1.10.645.10:FF:000005">
    <property type="entry name" value="NADH-quinone oxidoreductase subunit D"/>
    <property type="match status" value="1"/>
</dbReference>
<keyword evidence="7 8" id="KW-0830">Ubiquinone</keyword>
<dbReference type="Proteomes" id="UP000244519">
    <property type="component" value="Chromosome"/>
</dbReference>
<dbReference type="GO" id="GO:0048038">
    <property type="term" value="F:quinone binding"/>
    <property type="evidence" value="ECO:0007669"/>
    <property type="project" value="UniProtKB-KW"/>
</dbReference>
<keyword evidence="8" id="KW-1003">Cell membrane</keyword>
<keyword evidence="6 8" id="KW-0520">NAD</keyword>
<comment type="subcellular location">
    <subcellularLocation>
        <location evidence="8">Cell membrane</location>
        <topology evidence="8">Peripheral membrane protein</topology>
        <orientation evidence="8">Cytoplasmic side</orientation>
    </subcellularLocation>
</comment>
<reference evidence="11 12" key="1">
    <citation type="journal article" date="2018" name="Genome Biol. Evol.">
        <title>The Genome Sequence of "Candidatus Fokinia solitaria": Insights on Reductive Evolution in Rickettsiales.</title>
        <authorList>
            <person name="Floriano A.M."/>
            <person name="Castelli M."/>
            <person name="Krenek S."/>
            <person name="Berendonk T.U."/>
            <person name="Bazzocchi C."/>
            <person name="Petroni G."/>
            <person name="Sassera D."/>
        </authorList>
    </citation>
    <scope>NUCLEOTIDE SEQUENCE [LARGE SCALE GENOMIC DNA]</scope>
    <source>
        <strain evidence="11">Rio ETE_ALG 3VII</strain>
    </source>
</reference>
<evidence type="ECO:0000256" key="9">
    <source>
        <dbReference type="RuleBase" id="RU003685"/>
    </source>
</evidence>
<dbReference type="HAMAP" id="MF_01358">
    <property type="entry name" value="NDH1_NuoD"/>
    <property type="match status" value="1"/>
</dbReference>
<evidence type="ECO:0000256" key="2">
    <source>
        <dbReference type="ARBA" id="ARBA00005769"/>
    </source>
</evidence>
<comment type="subunit">
    <text evidence="8">NDH-1 is composed of 14 different subunits. Subunits NuoB, C, D, E, F, and G constitute the peripheral sector of the complex.</text>
</comment>
<dbReference type="AlphaFoldDB" id="A0A2U8BSS4"/>
<dbReference type="InterPro" id="IPR001135">
    <property type="entry name" value="NADH_Q_OxRdtase_suD"/>
</dbReference>
<dbReference type="PROSITE" id="PS00535">
    <property type="entry name" value="COMPLEX1_49K"/>
    <property type="match status" value="1"/>
</dbReference>
<keyword evidence="5 8" id="KW-1278">Translocase</keyword>
<dbReference type="GO" id="GO:0005886">
    <property type="term" value="C:plasma membrane"/>
    <property type="evidence" value="ECO:0007669"/>
    <property type="project" value="UniProtKB-SubCell"/>
</dbReference>
<keyword evidence="8" id="KW-0472">Membrane</keyword>
<evidence type="ECO:0000256" key="3">
    <source>
        <dbReference type="ARBA" id="ARBA00022448"/>
    </source>
</evidence>
<keyword evidence="12" id="KW-1185">Reference proteome</keyword>
<accession>A0A2U8BSS4</accession>
<evidence type="ECO:0000259" key="10">
    <source>
        <dbReference type="Pfam" id="PF00346"/>
    </source>
</evidence>
<evidence type="ECO:0000313" key="11">
    <source>
        <dbReference type="EMBL" id="AWD33387.1"/>
    </source>
</evidence>
<sequence length="389" mass="43746">MSDKETVINFGPQHPGAHGVLNLVIKLSGETVKEIEPQIGFLHRGTEKLLENKTYMQGLPYMDRLDYVSPLAQEHCFSMAIEKMLQISIPERAKYIRVLLLELQRIGNHLLSITSLALDTGATTPLLWAFEAREELMEIYEKISGSRMHCAYIRTGGVNGDLSNEMMDKISSFLQRIPKVLSDIESLLNDNRIFKQRLVNIGTISKSDALNFAITGPMLRASGIPWDLRKSQPYEVYDKLEFSIPVGENGDCYDRYIVRVLEIRESIKIATQCVEKMPNGAYIINDHKITPPPKAELTTSMEAIIHHFKLFSEGYTVPKGETYTAVETPKGEFGLYIVSDGSNKPYRIHIRAPGFAHLQILNKMSVGHMLSDVSSNLGTIDAVFGEIDR</sequence>
<evidence type="ECO:0000256" key="6">
    <source>
        <dbReference type="ARBA" id="ARBA00023027"/>
    </source>
</evidence>
<evidence type="ECO:0000256" key="4">
    <source>
        <dbReference type="ARBA" id="ARBA00022719"/>
    </source>
</evidence>
<dbReference type="SUPFAM" id="SSF56762">
    <property type="entry name" value="HydB/Nqo4-like"/>
    <property type="match status" value="1"/>
</dbReference>
<dbReference type="Gene3D" id="1.10.645.10">
    <property type="entry name" value="Cytochrome-c3 Hydrogenase, chain B"/>
    <property type="match status" value="1"/>
</dbReference>
<dbReference type="InterPro" id="IPR029014">
    <property type="entry name" value="NiFe-Hase_large"/>
</dbReference>
<dbReference type="PANTHER" id="PTHR11993:SF10">
    <property type="entry name" value="NADH DEHYDROGENASE [UBIQUINONE] IRON-SULFUR PROTEIN 2, MITOCHONDRIAL"/>
    <property type="match status" value="1"/>
</dbReference>
<keyword evidence="4 8" id="KW-0874">Quinone</keyword>
<dbReference type="GO" id="GO:0051287">
    <property type="term" value="F:NAD binding"/>
    <property type="evidence" value="ECO:0007669"/>
    <property type="project" value="InterPro"/>
</dbReference>
<name>A0A2U8BSS4_9RICK</name>
<dbReference type="NCBIfam" id="NF004739">
    <property type="entry name" value="PRK06075.1"/>
    <property type="match status" value="1"/>
</dbReference>
<evidence type="ECO:0000313" key="12">
    <source>
        <dbReference type="Proteomes" id="UP000244519"/>
    </source>
</evidence>
<dbReference type="OrthoDB" id="9801496at2"/>
<dbReference type="EC" id="7.1.1.-" evidence="8"/>
<dbReference type="EMBL" id="CP025989">
    <property type="protein sequence ID" value="AWD33387.1"/>
    <property type="molecule type" value="Genomic_DNA"/>
</dbReference>
<comment type="catalytic activity">
    <reaction evidence="8">
        <text>a quinone + NADH + 5 H(+)(in) = a quinol + NAD(+) + 4 H(+)(out)</text>
        <dbReference type="Rhea" id="RHEA:57888"/>
        <dbReference type="ChEBI" id="CHEBI:15378"/>
        <dbReference type="ChEBI" id="CHEBI:24646"/>
        <dbReference type="ChEBI" id="CHEBI:57540"/>
        <dbReference type="ChEBI" id="CHEBI:57945"/>
        <dbReference type="ChEBI" id="CHEBI:132124"/>
    </reaction>
</comment>
<dbReference type="Pfam" id="PF00346">
    <property type="entry name" value="Complex1_49kDa"/>
    <property type="match status" value="1"/>
</dbReference>
<dbReference type="NCBIfam" id="TIGR01962">
    <property type="entry name" value="NuoD"/>
    <property type="match status" value="1"/>
</dbReference>
<dbReference type="GO" id="GO:0050136">
    <property type="term" value="F:NADH dehydrogenase (quinone) (non-electrogenic) activity"/>
    <property type="evidence" value="ECO:0007669"/>
    <property type="project" value="UniProtKB-UniRule"/>
</dbReference>
<dbReference type="InterPro" id="IPR022885">
    <property type="entry name" value="NDH1_su_D/H"/>
</dbReference>
<evidence type="ECO:0000256" key="7">
    <source>
        <dbReference type="ARBA" id="ARBA00023075"/>
    </source>
</evidence>
<feature type="domain" description="NADH-quinone oxidoreductase subunit D" evidence="10">
    <location>
        <begin position="119"/>
        <end position="389"/>
    </location>
</feature>
<gene>
    <name evidence="8" type="primary">nuoD</name>
    <name evidence="11" type="ORF">Fsol_00605</name>
</gene>
<dbReference type="KEGG" id="fso:Fsol_00605"/>
<keyword evidence="3 8" id="KW-0813">Transport</keyword>
<evidence type="ECO:0000256" key="8">
    <source>
        <dbReference type="HAMAP-Rule" id="MF_01358"/>
    </source>
</evidence>
<dbReference type="InterPro" id="IPR014029">
    <property type="entry name" value="NADH_UbQ_OxRdtase_49kDa_CS"/>
</dbReference>
<evidence type="ECO:0000256" key="1">
    <source>
        <dbReference type="ARBA" id="ARBA00002378"/>
    </source>
</evidence>
<comment type="function">
    <text evidence="1 8">NDH-1 shuttles electrons from NADH, via FMN and iron-sulfur (Fe-S) centers, to quinones in the respiratory chain. The immediate electron acceptor for the enzyme in this species is believed to be ubiquinone. Couples the redox reaction to proton translocation (for every two electrons transferred, four hydrogen ions are translocated across the cytoplasmic membrane), and thus conserves the redox energy in a proton gradient.</text>
</comment>
<evidence type="ECO:0000256" key="5">
    <source>
        <dbReference type="ARBA" id="ARBA00022967"/>
    </source>
</evidence>
<organism evidence="11 12">
    <name type="scientific">Candidatus Fokinia solitaria</name>
    <dbReference type="NCBI Taxonomy" id="1802984"/>
    <lineage>
        <taxon>Bacteria</taxon>
        <taxon>Pseudomonadati</taxon>
        <taxon>Pseudomonadota</taxon>
        <taxon>Alphaproteobacteria</taxon>
        <taxon>Rickettsiales</taxon>
        <taxon>Candidatus Midichloriaceae</taxon>
        <taxon>Candidatus Fokinia</taxon>
    </lineage>
</organism>
<dbReference type="RefSeq" id="WP_108673401.1">
    <property type="nucleotide sequence ID" value="NZ_CP025989.1"/>
</dbReference>